<evidence type="ECO:0000313" key="4">
    <source>
        <dbReference type="EMBL" id="MFN2976057.1"/>
    </source>
</evidence>
<proteinExistence type="predicted"/>
<feature type="domain" description="Anti-sigma K factor RskA C-terminal" evidence="3">
    <location>
        <begin position="208"/>
        <end position="355"/>
    </location>
</feature>
<sequence length="362" mass="37782">MSMHGFVTEDDLILYAMQALSAEEMTQVAGLVESDPEVAARLAEIQSVLGLYASATTVMEEVPASALSRLQSSVERERTVPVAAAPAPRRVAEVVERSPRWSWSLGLLWAGWAVAAALLVGVGLLLRRNHEAQSQVAQLHDAQSQVASVAAERDRLRNSLQQAGVQLTTKQQEAAQAQSRAAALSAQSAALAAKADATALQAQRAAAKADSLAATANQTEAERKQLGEALTKEQQIAAAAADSQQVLAALADPTALHVTLTVPKEKKRPSGRGTYLASTGTLVFTGSDLSSLPANKVYELWLMPADGSAPIPAGTFRPDNAGNATLINSHFQHVAATGFAITVENAGGSLTPTMPIVLVGAS</sequence>
<dbReference type="EMBL" id="JBJYXY010000001">
    <property type="protein sequence ID" value="MFN2976057.1"/>
    <property type="molecule type" value="Genomic_DNA"/>
</dbReference>
<dbReference type="PANTHER" id="PTHR37461">
    <property type="entry name" value="ANTI-SIGMA-K FACTOR RSKA"/>
    <property type="match status" value="1"/>
</dbReference>
<dbReference type="InterPro" id="IPR018764">
    <property type="entry name" value="RskA_C"/>
</dbReference>
<keyword evidence="2" id="KW-0472">Membrane</keyword>
<evidence type="ECO:0000256" key="1">
    <source>
        <dbReference type="SAM" id="Coils"/>
    </source>
</evidence>
<keyword evidence="2" id="KW-1133">Transmembrane helix</keyword>
<keyword evidence="2" id="KW-0812">Transmembrane</keyword>
<keyword evidence="1" id="KW-0175">Coiled coil</keyword>
<organism evidence="4 5">
    <name type="scientific">Terriglobus aquaticus</name>
    <dbReference type="NCBI Taxonomy" id="940139"/>
    <lineage>
        <taxon>Bacteria</taxon>
        <taxon>Pseudomonadati</taxon>
        <taxon>Acidobacteriota</taxon>
        <taxon>Terriglobia</taxon>
        <taxon>Terriglobales</taxon>
        <taxon>Acidobacteriaceae</taxon>
        <taxon>Terriglobus</taxon>
    </lineage>
</organism>
<accession>A0ABW9KLV7</accession>
<reference evidence="4 5" key="1">
    <citation type="submission" date="2024-12" db="EMBL/GenBank/DDBJ databases">
        <authorList>
            <person name="Lee Y."/>
        </authorList>
    </citation>
    <scope>NUCLEOTIDE SEQUENCE [LARGE SCALE GENOMIC DNA]</scope>
    <source>
        <strain evidence="4 5">03SUJ4</strain>
    </source>
</reference>
<evidence type="ECO:0000256" key="2">
    <source>
        <dbReference type="SAM" id="Phobius"/>
    </source>
</evidence>
<protein>
    <submittedName>
        <fullName evidence="4">Anti-sigma factor domain-containing protein</fullName>
    </submittedName>
</protein>
<dbReference type="Proteomes" id="UP001634747">
    <property type="component" value="Unassembled WGS sequence"/>
</dbReference>
<feature type="coiled-coil region" evidence="1">
    <location>
        <begin position="139"/>
        <end position="229"/>
    </location>
</feature>
<dbReference type="PANTHER" id="PTHR37461:SF1">
    <property type="entry name" value="ANTI-SIGMA-K FACTOR RSKA"/>
    <property type="match status" value="1"/>
</dbReference>
<gene>
    <name evidence="4" type="ORF">ACK2TP_09805</name>
</gene>
<name>A0ABW9KLV7_9BACT</name>
<dbReference type="Pfam" id="PF10099">
    <property type="entry name" value="RskA_C"/>
    <property type="match status" value="1"/>
</dbReference>
<dbReference type="InterPro" id="IPR051474">
    <property type="entry name" value="Anti-sigma-K/W_factor"/>
</dbReference>
<feature type="transmembrane region" description="Helical" evidence="2">
    <location>
        <begin position="107"/>
        <end position="126"/>
    </location>
</feature>
<dbReference type="RefSeq" id="WP_263412448.1">
    <property type="nucleotide sequence ID" value="NZ_BAABBH010000001.1"/>
</dbReference>
<evidence type="ECO:0000259" key="3">
    <source>
        <dbReference type="Pfam" id="PF10099"/>
    </source>
</evidence>
<comment type="caution">
    <text evidence="4">The sequence shown here is derived from an EMBL/GenBank/DDBJ whole genome shotgun (WGS) entry which is preliminary data.</text>
</comment>
<keyword evidence="5" id="KW-1185">Reference proteome</keyword>
<evidence type="ECO:0000313" key="5">
    <source>
        <dbReference type="Proteomes" id="UP001634747"/>
    </source>
</evidence>